<accession>A0A2P2MX00</accession>
<reference evidence="1" key="1">
    <citation type="submission" date="2018-02" db="EMBL/GenBank/DDBJ databases">
        <title>Rhizophora mucronata_Transcriptome.</title>
        <authorList>
            <person name="Meera S.P."/>
            <person name="Sreeshan A."/>
            <person name="Augustine A."/>
        </authorList>
    </citation>
    <scope>NUCLEOTIDE SEQUENCE</scope>
    <source>
        <tissue evidence="1">Leaf</tissue>
    </source>
</reference>
<proteinExistence type="predicted"/>
<organism evidence="1">
    <name type="scientific">Rhizophora mucronata</name>
    <name type="common">Asiatic mangrove</name>
    <dbReference type="NCBI Taxonomy" id="61149"/>
    <lineage>
        <taxon>Eukaryota</taxon>
        <taxon>Viridiplantae</taxon>
        <taxon>Streptophyta</taxon>
        <taxon>Embryophyta</taxon>
        <taxon>Tracheophyta</taxon>
        <taxon>Spermatophyta</taxon>
        <taxon>Magnoliopsida</taxon>
        <taxon>eudicotyledons</taxon>
        <taxon>Gunneridae</taxon>
        <taxon>Pentapetalae</taxon>
        <taxon>rosids</taxon>
        <taxon>fabids</taxon>
        <taxon>Malpighiales</taxon>
        <taxon>Rhizophoraceae</taxon>
        <taxon>Rhizophora</taxon>
    </lineage>
</organism>
<dbReference type="AlphaFoldDB" id="A0A2P2MX00"/>
<evidence type="ECO:0000313" key="1">
    <source>
        <dbReference type="EMBL" id="MBX34732.1"/>
    </source>
</evidence>
<dbReference type="EMBL" id="GGEC01054248">
    <property type="protein sequence ID" value="MBX34732.1"/>
    <property type="molecule type" value="Transcribed_RNA"/>
</dbReference>
<sequence>MFSGLAGSRPKWTLACMCYQFNCTMPSVPFCVQLVMQIKPHMGSWSICATSRTICKRKTTPQAIFLIETKWMEMEIKRREQ</sequence>
<protein>
    <submittedName>
        <fullName evidence="1">Uncharacterized protein</fullName>
    </submittedName>
</protein>
<name>A0A2P2MX00_RHIMU</name>